<dbReference type="EMBL" id="JAFMPY010000001">
    <property type="protein sequence ID" value="MBO0902047.1"/>
    <property type="molecule type" value="Genomic_DNA"/>
</dbReference>
<evidence type="ECO:0000313" key="3">
    <source>
        <dbReference type="Proteomes" id="UP000664288"/>
    </source>
</evidence>
<evidence type="ECO:0008006" key="4">
    <source>
        <dbReference type="Google" id="ProtNLM"/>
    </source>
</evidence>
<dbReference type="RefSeq" id="WP_207348698.1">
    <property type="nucleotide sequence ID" value="NZ_JAFMPY010000001.1"/>
</dbReference>
<gene>
    <name evidence="2" type="ORF">J1C47_00200</name>
</gene>
<reference evidence="2 3" key="1">
    <citation type="submission" date="2021-03" db="EMBL/GenBank/DDBJ databases">
        <title>Whole genome sequence of Jiella sp. MQZ13P-4.</title>
        <authorList>
            <person name="Tuo L."/>
        </authorList>
    </citation>
    <scope>NUCLEOTIDE SEQUENCE [LARGE SCALE GENOMIC DNA]</scope>
    <source>
        <strain evidence="2 3">MQZ13P-4</strain>
    </source>
</reference>
<evidence type="ECO:0000256" key="1">
    <source>
        <dbReference type="SAM" id="MobiDB-lite"/>
    </source>
</evidence>
<dbReference type="Proteomes" id="UP000664288">
    <property type="component" value="Unassembled WGS sequence"/>
</dbReference>
<accession>A0ABS3IYZ0</accession>
<sequence length="92" mass="10254">MTTIHARFASRDRSGRTPAASWNGGAGVRTALATAFRRLIEGLFARSAAARGRSRMRRDIVSLGPDQLRDVGLTRDEALRAADRIRWRSDWS</sequence>
<organism evidence="2 3">
    <name type="scientific">Jiella sonneratiae</name>
    <dbReference type="NCBI Taxonomy" id="2816856"/>
    <lineage>
        <taxon>Bacteria</taxon>
        <taxon>Pseudomonadati</taxon>
        <taxon>Pseudomonadota</taxon>
        <taxon>Alphaproteobacteria</taxon>
        <taxon>Hyphomicrobiales</taxon>
        <taxon>Aurantimonadaceae</taxon>
        <taxon>Jiella</taxon>
    </lineage>
</organism>
<comment type="caution">
    <text evidence="2">The sequence shown here is derived from an EMBL/GenBank/DDBJ whole genome shotgun (WGS) entry which is preliminary data.</text>
</comment>
<name>A0ABS3IYZ0_9HYPH</name>
<proteinExistence type="predicted"/>
<protein>
    <recommendedName>
        <fullName evidence="4">DUF1127 domain-containing protein</fullName>
    </recommendedName>
</protein>
<evidence type="ECO:0000313" key="2">
    <source>
        <dbReference type="EMBL" id="MBO0902047.1"/>
    </source>
</evidence>
<feature type="region of interest" description="Disordered" evidence="1">
    <location>
        <begin position="1"/>
        <end position="24"/>
    </location>
</feature>
<keyword evidence="3" id="KW-1185">Reference proteome</keyword>